<feature type="signal peptide" evidence="1">
    <location>
        <begin position="1"/>
        <end position="28"/>
    </location>
</feature>
<dbReference type="RefSeq" id="WP_235055393.1">
    <property type="nucleotide sequence ID" value="NZ_JAKFHA010000018.1"/>
</dbReference>
<keyword evidence="3" id="KW-1185">Reference proteome</keyword>
<evidence type="ECO:0008006" key="4">
    <source>
        <dbReference type="Google" id="ProtNLM"/>
    </source>
</evidence>
<dbReference type="Gene3D" id="2.40.10.10">
    <property type="entry name" value="Trypsin-like serine proteases"/>
    <property type="match status" value="2"/>
</dbReference>
<keyword evidence="1" id="KW-0732">Signal</keyword>
<protein>
    <recommendedName>
        <fullName evidence="4">Serine protease</fullName>
    </recommendedName>
</protein>
<evidence type="ECO:0000313" key="3">
    <source>
        <dbReference type="Proteomes" id="UP001165378"/>
    </source>
</evidence>
<proteinExistence type="predicted"/>
<comment type="caution">
    <text evidence="2">The sequence shown here is derived from an EMBL/GenBank/DDBJ whole genome shotgun (WGS) entry which is preliminary data.</text>
</comment>
<sequence length="429" mass="46143">MRRPLRHLLTAALIAAAAVLPVSVPAPAGATAPPPAPVYPQWWADTPAKQFAVLDYWTGDDFARWDFTITQYPEGPYFTDTDRGRKWSAVDPQGNAAVTDTVGRVFARQTATWQAVTRPSVAGDAVGAVRETGAFKSWDADAKAFVPADPVVPAERHFIETQEIIKVENGQTTEYRHISWPTTCSANSVDSANGRTIVTAGHCTLVPVPMIAKAAGDKNGFAQDAIDLTNDKMIFVPGYRGDAPDLASQAPHGLWVVDKIYTTGQWSAFGQVGVSALNLFNFQYDVAMMTVVDPHRPGVRLADEVGAQHIAFRPIAAKETYAFGYPAAPSFGSGPVARYDGTSLVYAKNIAKKDWTMSLNYTLDANLSGGASGGPMLQDFDPVAGIGTQVSLNSFNYSQFLGSLGNAQNIVGPSFTEDTRILYNLVQMS</sequence>
<organism evidence="2 3">
    <name type="scientific">Yinghuangia soli</name>
    <dbReference type="NCBI Taxonomy" id="2908204"/>
    <lineage>
        <taxon>Bacteria</taxon>
        <taxon>Bacillati</taxon>
        <taxon>Actinomycetota</taxon>
        <taxon>Actinomycetes</taxon>
        <taxon>Kitasatosporales</taxon>
        <taxon>Streptomycetaceae</taxon>
        <taxon>Yinghuangia</taxon>
    </lineage>
</organism>
<dbReference type="EMBL" id="JAKFHA010000018">
    <property type="protein sequence ID" value="MCF2530731.1"/>
    <property type="molecule type" value="Genomic_DNA"/>
</dbReference>
<accession>A0AA41U2I5</accession>
<evidence type="ECO:0000256" key="1">
    <source>
        <dbReference type="SAM" id="SignalP"/>
    </source>
</evidence>
<dbReference type="InterPro" id="IPR043504">
    <property type="entry name" value="Peptidase_S1_PA_chymotrypsin"/>
</dbReference>
<dbReference type="InterPro" id="IPR009003">
    <property type="entry name" value="Peptidase_S1_PA"/>
</dbReference>
<dbReference type="AlphaFoldDB" id="A0AA41U2I5"/>
<name>A0AA41U2I5_9ACTN</name>
<dbReference type="SUPFAM" id="SSF50494">
    <property type="entry name" value="Trypsin-like serine proteases"/>
    <property type="match status" value="1"/>
</dbReference>
<reference evidence="2" key="1">
    <citation type="submission" date="2022-01" db="EMBL/GenBank/DDBJ databases">
        <title>Genome-Based Taxonomic Classification of the Phylum Actinobacteria.</title>
        <authorList>
            <person name="Gao Y."/>
        </authorList>
    </citation>
    <scope>NUCLEOTIDE SEQUENCE</scope>
    <source>
        <strain evidence="2">KLBMP 8922</strain>
    </source>
</reference>
<evidence type="ECO:0000313" key="2">
    <source>
        <dbReference type="EMBL" id="MCF2530731.1"/>
    </source>
</evidence>
<gene>
    <name evidence="2" type="ORF">LZ495_26425</name>
</gene>
<dbReference type="Proteomes" id="UP001165378">
    <property type="component" value="Unassembled WGS sequence"/>
</dbReference>
<feature type="chain" id="PRO_5041343359" description="Serine protease" evidence="1">
    <location>
        <begin position="29"/>
        <end position="429"/>
    </location>
</feature>